<proteinExistence type="predicted"/>
<dbReference type="Gene3D" id="2.40.30.10">
    <property type="entry name" value="Translation factors"/>
    <property type="match status" value="1"/>
</dbReference>
<dbReference type="Pfam" id="PF04954">
    <property type="entry name" value="SIP"/>
    <property type="match status" value="1"/>
</dbReference>
<keyword evidence="3" id="KW-1185">Reference proteome</keyword>
<evidence type="ECO:0000259" key="1">
    <source>
        <dbReference type="PROSITE" id="PS51384"/>
    </source>
</evidence>
<evidence type="ECO:0000313" key="3">
    <source>
        <dbReference type="Proteomes" id="UP001382727"/>
    </source>
</evidence>
<dbReference type="InterPro" id="IPR039261">
    <property type="entry name" value="FNR_nucleotide-bd"/>
</dbReference>
<dbReference type="Gene3D" id="3.40.50.80">
    <property type="entry name" value="Nucleotide-binding domain of ferredoxin-NADP reductase (FNR) module"/>
    <property type="match status" value="1"/>
</dbReference>
<protein>
    <submittedName>
        <fullName evidence="2">Siderophore-interacting protein</fullName>
    </submittedName>
</protein>
<dbReference type="InterPro" id="IPR013113">
    <property type="entry name" value="SIP_FAD-bd"/>
</dbReference>
<dbReference type="InterPro" id="IPR007037">
    <property type="entry name" value="SIP_rossman_dom"/>
</dbReference>
<gene>
    <name evidence="2" type="ORF">V1351_14225</name>
</gene>
<sequence length="288" mass="30522">MTIAELKDRVLFGVARRLQRREMADVAERQGHVQFGASVAAVADLNDSMRRITLAAPELTGYDLAGPDEYFGLLMPGADGRLHLPDAKRVNVRAAVAEMAEAEQPGLRWYTIRGLRRSRGEVDVDIVTHGDCGPGSAWASRARVGDPVGFRSGGALYTAFDPPRQLLVADETAVPALLAILEERERRGLPGPGEGLAAHVEVPSTALLDGVGVPAGITVHERGDADPGTAVLPALVADPSATTGLDYAWACGESGLATSVRRHLVQQVGMDKKAITFSGYWKLGAARG</sequence>
<dbReference type="CDD" id="cd06193">
    <property type="entry name" value="siderophore_interacting"/>
    <property type="match status" value="1"/>
</dbReference>
<dbReference type="SUPFAM" id="SSF63380">
    <property type="entry name" value="Riboflavin synthase domain-like"/>
    <property type="match status" value="1"/>
</dbReference>
<dbReference type="Proteomes" id="UP001382727">
    <property type="component" value="Chromosome"/>
</dbReference>
<dbReference type="InterPro" id="IPR039374">
    <property type="entry name" value="SIP_fam"/>
</dbReference>
<dbReference type="Pfam" id="PF08021">
    <property type="entry name" value="FAD_binding_9"/>
    <property type="match status" value="1"/>
</dbReference>
<feature type="domain" description="FAD-binding FR-type" evidence="1">
    <location>
        <begin position="32"/>
        <end position="163"/>
    </location>
</feature>
<dbReference type="EMBL" id="CP144913">
    <property type="protein sequence ID" value="WXB76080.1"/>
    <property type="molecule type" value="Genomic_DNA"/>
</dbReference>
<dbReference type="InterPro" id="IPR017938">
    <property type="entry name" value="Riboflavin_synthase-like_b-brl"/>
</dbReference>
<organism evidence="2 3">
    <name type="scientific">Janibacter alittae</name>
    <dbReference type="NCBI Taxonomy" id="3115209"/>
    <lineage>
        <taxon>Bacteria</taxon>
        <taxon>Bacillati</taxon>
        <taxon>Actinomycetota</taxon>
        <taxon>Actinomycetes</taxon>
        <taxon>Micrococcales</taxon>
        <taxon>Intrasporangiaceae</taxon>
        <taxon>Janibacter</taxon>
    </lineage>
</organism>
<reference evidence="2 3" key="1">
    <citation type="submission" date="2024-02" db="EMBL/GenBank/DDBJ databases">
        <title>Janibacter sp. nov., isolated from gut of marine sandworm.</title>
        <authorList>
            <person name="Kim B."/>
            <person name="Jun M.O."/>
            <person name="Shin N.-R."/>
        </authorList>
    </citation>
    <scope>NUCLEOTIDE SEQUENCE [LARGE SCALE GENOMIC DNA]</scope>
    <source>
        <strain evidence="2 3">A1S7</strain>
    </source>
</reference>
<accession>A0ABZ2MGA7</accession>
<dbReference type="PROSITE" id="PS51384">
    <property type="entry name" value="FAD_FR"/>
    <property type="match status" value="1"/>
</dbReference>
<dbReference type="PANTHER" id="PTHR30157:SF0">
    <property type="entry name" value="NADPH-DEPENDENT FERRIC-CHELATE REDUCTASE"/>
    <property type="match status" value="1"/>
</dbReference>
<dbReference type="PANTHER" id="PTHR30157">
    <property type="entry name" value="FERRIC REDUCTASE, NADPH-DEPENDENT"/>
    <property type="match status" value="1"/>
</dbReference>
<evidence type="ECO:0000313" key="2">
    <source>
        <dbReference type="EMBL" id="WXB76080.1"/>
    </source>
</evidence>
<dbReference type="InterPro" id="IPR017927">
    <property type="entry name" value="FAD-bd_FR_type"/>
</dbReference>
<name>A0ABZ2MGA7_9MICO</name>
<dbReference type="RefSeq" id="WP_338748847.1">
    <property type="nucleotide sequence ID" value="NZ_CP144913.1"/>
</dbReference>